<accession>A0AAE1GZ75</accession>
<dbReference type="PANTHER" id="PTHR12243:SF67">
    <property type="entry name" value="COREPRESSOR OF PANGOLIN, ISOFORM A-RELATED"/>
    <property type="match status" value="1"/>
</dbReference>
<dbReference type="GO" id="GO:0006357">
    <property type="term" value="P:regulation of transcription by RNA polymerase II"/>
    <property type="evidence" value="ECO:0007669"/>
    <property type="project" value="TreeGrafter"/>
</dbReference>
<dbReference type="InterPro" id="IPR039353">
    <property type="entry name" value="TF_Adf1"/>
</dbReference>
<dbReference type="Pfam" id="PF10545">
    <property type="entry name" value="MADF_DNA_bdg"/>
    <property type="match status" value="1"/>
</dbReference>
<reference evidence="3" key="2">
    <citation type="journal article" date="2023" name="BMC Genomics">
        <title>Pest status, molecular evolution, and epigenetic factors derived from the genome assembly of Frankliniella fusca, a thysanopteran phytovirus vector.</title>
        <authorList>
            <person name="Catto M.A."/>
            <person name="Labadie P.E."/>
            <person name="Jacobson A.L."/>
            <person name="Kennedy G.G."/>
            <person name="Srinivasan R."/>
            <person name="Hunt B.G."/>
        </authorList>
    </citation>
    <scope>NUCLEOTIDE SEQUENCE</scope>
    <source>
        <strain evidence="3">PL_HMW_Pooled</strain>
    </source>
</reference>
<evidence type="ECO:0000256" key="1">
    <source>
        <dbReference type="SAM" id="MobiDB-lite"/>
    </source>
</evidence>
<dbReference type="PANTHER" id="PTHR12243">
    <property type="entry name" value="MADF DOMAIN TRANSCRIPTION FACTOR"/>
    <property type="match status" value="1"/>
</dbReference>
<protein>
    <submittedName>
        <fullName evidence="3">Protein Ycf2</fullName>
    </submittedName>
</protein>
<evidence type="ECO:0000313" key="4">
    <source>
        <dbReference type="Proteomes" id="UP001219518"/>
    </source>
</evidence>
<dbReference type="GO" id="GO:0005667">
    <property type="term" value="C:transcription regulator complex"/>
    <property type="evidence" value="ECO:0007669"/>
    <property type="project" value="TreeGrafter"/>
</dbReference>
<feature type="domain" description="MADF" evidence="2">
    <location>
        <begin position="17"/>
        <end position="114"/>
    </location>
</feature>
<evidence type="ECO:0000259" key="2">
    <source>
        <dbReference type="PROSITE" id="PS51029"/>
    </source>
</evidence>
<keyword evidence="4" id="KW-1185">Reference proteome</keyword>
<sequence length="283" mass="31921">MPPKQNKDLFTTDNEHTLIREVEKRPILWNPNFLEFKRSDLKPALWAEVARALGPHFTVDMVEKRWKSMRDTFTTNWNKVIASKNRSSGNGTDDMYKPRWPLYSALTFLKPAMATQKSVSNIPETVTETVTNDVDFNASLPESVLSDMSVSEPLNVMNIYYDESTQSWKYMPNESSTSTPQPCASPASPAPSSSSSELKKDGAGEQLYVKRGSAKRKASLIEDAVQAVKQLASQPMPNFSEVLDTPSDTAYHFGMFVASRLREMENEERKNCEKELTGVLSKY</sequence>
<evidence type="ECO:0000313" key="3">
    <source>
        <dbReference type="EMBL" id="KAK3911804.1"/>
    </source>
</evidence>
<organism evidence="3 4">
    <name type="scientific">Frankliniella fusca</name>
    <dbReference type="NCBI Taxonomy" id="407009"/>
    <lineage>
        <taxon>Eukaryota</taxon>
        <taxon>Metazoa</taxon>
        <taxon>Ecdysozoa</taxon>
        <taxon>Arthropoda</taxon>
        <taxon>Hexapoda</taxon>
        <taxon>Insecta</taxon>
        <taxon>Pterygota</taxon>
        <taxon>Neoptera</taxon>
        <taxon>Paraneoptera</taxon>
        <taxon>Thysanoptera</taxon>
        <taxon>Terebrantia</taxon>
        <taxon>Thripoidea</taxon>
        <taxon>Thripidae</taxon>
        <taxon>Frankliniella</taxon>
    </lineage>
</organism>
<comment type="caution">
    <text evidence="3">The sequence shown here is derived from an EMBL/GenBank/DDBJ whole genome shotgun (WGS) entry which is preliminary data.</text>
</comment>
<dbReference type="PROSITE" id="PS51029">
    <property type="entry name" value="MADF"/>
    <property type="match status" value="1"/>
</dbReference>
<feature type="region of interest" description="Disordered" evidence="1">
    <location>
        <begin position="171"/>
        <end position="205"/>
    </location>
</feature>
<feature type="compositionally biased region" description="Low complexity" evidence="1">
    <location>
        <begin position="175"/>
        <end position="196"/>
    </location>
</feature>
<dbReference type="AlphaFoldDB" id="A0AAE1GZ75"/>
<name>A0AAE1GZ75_9NEOP</name>
<reference evidence="3" key="1">
    <citation type="submission" date="2021-07" db="EMBL/GenBank/DDBJ databases">
        <authorList>
            <person name="Catto M.A."/>
            <person name="Jacobson A."/>
            <person name="Kennedy G."/>
            <person name="Labadie P."/>
            <person name="Hunt B.G."/>
            <person name="Srinivasan R."/>
        </authorList>
    </citation>
    <scope>NUCLEOTIDE SEQUENCE</scope>
    <source>
        <strain evidence="3">PL_HMW_Pooled</strain>
        <tissue evidence="3">Head</tissue>
    </source>
</reference>
<gene>
    <name evidence="3" type="ORF">KUF71_021465</name>
</gene>
<proteinExistence type="predicted"/>
<dbReference type="EMBL" id="JAHWGI010000286">
    <property type="protein sequence ID" value="KAK3911804.1"/>
    <property type="molecule type" value="Genomic_DNA"/>
</dbReference>
<dbReference type="GO" id="GO:0005634">
    <property type="term" value="C:nucleus"/>
    <property type="evidence" value="ECO:0007669"/>
    <property type="project" value="TreeGrafter"/>
</dbReference>
<dbReference type="InterPro" id="IPR006578">
    <property type="entry name" value="MADF-dom"/>
</dbReference>
<dbReference type="Proteomes" id="UP001219518">
    <property type="component" value="Unassembled WGS sequence"/>
</dbReference>
<dbReference type="SMART" id="SM00595">
    <property type="entry name" value="MADF"/>
    <property type="match status" value="1"/>
</dbReference>